<accession>T1C3R8</accession>
<proteinExistence type="predicted"/>
<keyword evidence="1" id="KW-1133">Transmembrane helix</keyword>
<dbReference type="InterPro" id="IPR036259">
    <property type="entry name" value="MFS_trans_sf"/>
</dbReference>
<gene>
    <name evidence="2" type="ORF">B1A_01223</name>
</gene>
<comment type="caution">
    <text evidence="2">The sequence shown here is derived from an EMBL/GenBank/DDBJ whole genome shotgun (WGS) entry which is preliminary data.</text>
</comment>
<organism evidence="2">
    <name type="scientific">mine drainage metagenome</name>
    <dbReference type="NCBI Taxonomy" id="410659"/>
    <lineage>
        <taxon>unclassified sequences</taxon>
        <taxon>metagenomes</taxon>
        <taxon>ecological metagenomes</taxon>
    </lineage>
</organism>
<feature type="transmembrane region" description="Helical" evidence="1">
    <location>
        <begin position="118"/>
        <end position="142"/>
    </location>
</feature>
<name>T1C3R8_9ZZZZ</name>
<dbReference type="EMBL" id="AUZX01000931">
    <property type="protein sequence ID" value="EQD80121.1"/>
    <property type="molecule type" value="Genomic_DNA"/>
</dbReference>
<protein>
    <submittedName>
        <fullName evidence="2">Major facilitator superfamily MFS_1</fullName>
    </submittedName>
</protein>
<reference evidence="2" key="2">
    <citation type="journal article" date="2014" name="ISME J.">
        <title>Microbial stratification in low pH oxic and suboxic macroscopic growths along an acid mine drainage.</title>
        <authorList>
            <person name="Mendez-Garcia C."/>
            <person name="Mesa V."/>
            <person name="Sprenger R.R."/>
            <person name="Richter M."/>
            <person name="Diez M.S."/>
            <person name="Solano J."/>
            <person name="Bargiela R."/>
            <person name="Golyshina O.V."/>
            <person name="Manteca A."/>
            <person name="Ramos J.L."/>
            <person name="Gallego J.R."/>
            <person name="Llorente I."/>
            <person name="Martins Dos Santos V.A."/>
            <person name="Jensen O.N."/>
            <person name="Pelaez A.I."/>
            <person name="Sanchez J."/>
            <person name="Ferrer M."/>
        </authorList>
    </citation>
    <scope>NUCLEOTIDE SEQUENCE</scope>
</reference>
<feature type="transmembrane region" description="Helical" evidence="1">
    <location>
        <begin position="92"/>
        <end position="112"/>
    </location>
</feature>
<feature type="transmembrane region" description="Helical" evidence="1">
    <location>
        <begin position="31"/>
        <end position="61"/>
    </location>
</feature>
<feature type="non-terminal residue" evidence="2">
    <location>
        <position position="1"/>
    </location>
</feature>
<dbReference type="SUPFAM" id="SSF103473">
    <property type="entry name" value="MFS general substrate transporter"/>
    <property type="match status" value="1"/>
</dbReference>
<dbReference type="AlphaFoldDB" id="T1C3R8"/>
<reference evidence="2" key="1">
    <citation type="submission" date="2013-08" db="EMBL/GenBank/DDBJ databases">
        <authorList>
            <person name="Mendez C."/>
            <person name="Richter M."/>
            <person name="Ferrer M."/>
            <person name="Sanchez J."/>
        </authorList>
    </citation>
    <scope>NUCLEOTIDE SEQUENCE</scope>
</reference>
<keyword evidence="1" id="KW-0472">Membrane</keyword>
<evidence type="ECO:0000256" key="1">
    <source>
        <dbReference type="SAM" id="Phobius"/>
    </source>
</evidence>
<sequence>NTVMIITFQVRLSRGSGDITTAARAFRRSGVLIAVAMICYGAASGMNAVTASIVLVIGMIFHTVGELYSSGASWGIGFGMAREDLQGQYQGAYSLGRGLSGVLGPLIVISIATSPARLGWFVLAGMFVLVGAAFLPLVNSYVRVNGRQRQSD</sequence>
<keyword evidence="1" id="KW-0812">Transmembrane</keyword>
<evidence type="ECO:0000313" key="2">
    <source>
        <dbReference type="EMBL" id="EQD80121.1"/>
    </source>
</evidence>
<feature type="transmembrane region" description="Helical" evidence="1">
    <location>
        <begin position="67"/>
        <end position="85"/>
    </location>
</feature>